<evidence type="ECO:0000256" key="1">
    <source>
        <dbReference type="SAM" id="MobiDB-lite"/>
    </source>
</evidence>
<sequence>MYSNTPDLDQNDKGQRWKGRYCVERAQGGLLQPGGNQRLSRAGKSVKSALPINLSELDRSGTLSPSFSNTVVRCHPSCRPVEPAWGRRHDRLALPCARRAPFSRFPFAQSASPCLPPPPASEPSLLGLKPPPAPPVCGGTIIISPWSSPLRTGLSSPCGVIQIDWLFVTRERAFTCSSLCRARACSSALSPVLPRPSTPPPVWTAVKGCQAVRVTPASRPSLPAAASLRTPGNRGAALPMPTGAAVNTPRSIHRIQTPEGNSSDCRTGSARERRLSLGQVP</sequence>
<accession>A0A834FA73</accession>
<gene>
    <name evidence="2" type="ORF">FQA47_002015</name>
</gene>
<proteinExistence type="predicted"/>
<reference evidence="2" key="1">
    <citation type="journal article" name="BMC Genomics">
        <title>Long-read sequencing and de novo genome assembly of marine medaka (Oryzias melastigma).</title>
        <authorList>
            <person name="Liang P."/>
            <person name="Saqib H.S.A."/>
            <person name="Ni X."/>
            <person name="Shen Y."/>
        </authorList>
    </citation>
    <scope>NUCLEOTIDE SEQUENCE</scope>
    <source>
        <strain evidence="2">Bigg-433</strain>
    </source>
</reference>
<organism evidence="2 3">
    <name type="scientific">Oryzias melastigma</name>
    <name type="common">Marine medaka</name>
    <dbReference type="NCBI Taxonomy" id="30732"/>
    <lineage>
        <taxon>Eukaryota</taxon>
        <taxon>Metazoa</taxon>
        <taxon>Chordata</taxon>
        <taxon>Craniata</taxon>
        <taxon>Vertebrata</taxon>
        <taxon>Euteleostomi</taxon>
        <taxon>Actinopterygii</taxon>
        <taxon>Neopterygii</taxon>
        <taxon>Teleostei</taxon>
        <taxon>Neoteleostei</taxon>
        <taxon>Acanthomorphata</taxon>
        <taxon>Ovalentaria</taxon>
        <taxon>Atherinomorphae</taxon>
        <taxon>Beloniformes</taxon>
        <taxon>Adrianichthyidae</taxon>
        <taxon>Oryziinae</taxon>
        <taxon>Oryzias</taxon>
    </lineage>
</organism>
<dbReference type="Proteomes" id="UP000646548">
    <property type="component" value="Unassembled WGS sequence"/>
</dbReference>
<feature type="compositionally biased region" description="Low complexity" evidence="1">
    <location>
        <begin position="220"/>
        <end position="229"/>
    </location>
</feature>
<name>A0A834FA73_ORYME</name>
<dbReference type="AlphaFoldDB" id="A0A834FA73"/>
<dbReference type="EMBL" id="WKFB01000321">
    <property type="protein sequence ID" value="KAF6726704.1"/>
    <property type="molecule type" value="Genomic_DNA"/>
</dbReference>
<evidence type="ECO:0000313" key="2">
    <source>
        <dbReference type="EMBL" id="KAF6726704.1"/>
    </source>
</evidence>
<comment type="caution">
    <text evidence="2">The sequence shown here is derived from an EMBL/GenBank/DDBJ whole genome shotgun (WGS) entry which is preliminary data.</text>
</comment>
<protein>
    <submittedName>
        <fullName evidence="2">Uncharacterized protein</fullName>
    </submittedName>
</protein>
<evidence type="ECO:0000313" key="3">
    <source>
        <dbReference type="Proteomes" id="UP000646548"/>
    </source>
</evidence>
<feature type="region of interest" description="Disordered" evidence="1">
    <location>
        <begin position="220"/>
        <end position="281"/>
    </location>
</feature>